<dbReference type="Pfam" id="PF00534">
    <property type="entry name" value="Glycos_transf_1"/>
    <property type="match status" value="1"/>
</dbReference>
<dbReference type="InterPro" id="IPR001296">
    <property type="entry name" value="Glyco_trans_1"/>
</dbReference>
<dbReference type="KEGG" id="aco:Amico_1488"/>
<dbReference type="Gene3D" id="3.40.50.2000">
    <property type="entry name" value="Glycogen Phosphorylase B"/>
    <property type="match status" value="2"/>
</dbReference>
<dbReference type="CDD" id="cd03819">
    <property type="entry name" value="GT4_WavL-like"/>
    <property type="match status" value="1"/>
</dbReference>
<dbReference type="eggNOG" id="COG0438">
    <property type="taxonomic scope" value="Bacteria"/>
</dbReference>
<proteinExistence type="predicted"/>
<dbReference type="EMBL" id="CP001997">
    <property type="protein sequence ID" value="ADE57605.1"/>
    <property type="molecule type" value="Genomic_DNA"/>
</dbReference>
<accession>D5EGC3</accession>
<evidence type="ECO:0000313" key="4">
    <source>
        <dbReference type="Proteomes" id="UP000002366"/>
    </source>
</evidence>
<sequence length="336" mass="38399">MKIIQLLPEFIEGGVERHVLGLSNELSKMGHTVLVVSGGGKLQEKLENVEHWALPVYQKNPLTVIYAAIKIAMRIKREGWELIHAHSRVPAWIAWWASRLSGIPFIITAHSTYSKNMGIAPFKKALGAISISNWVQDYLDHYLPQKRVVIFNGMPPLQNQWKGSLQSTPFLFLFIGRLTKIKGLHIIMEALKDCSFHDWRLNVVGDGPQREELETFCHENHLSERVSFYGFQNNPDKWMAQCSCLLFPSLSEGMGLTLMRGIQMGVPVLASDLPPVRELCKNPEELIPPGKVELWKNGLLEILKSRETRQHFFQEKISGEKEMAERVASFYRKIIF</sequence>
<dbReference type="CAZy" id="GT4">
    <property type="family name" value="Glycosyltransferase Family 4"/>
</dbReference>
<evidence type="ECO:0000259" key="2">
    <source>
        <dbReference type="Pfam" id="PF13439"/>
    </source>
</evidence>
<dbReference type="STRING" id="572547.Amico_1488"/>
<dbReference type="InterPro" id="IPR050194">
    <property type="entry name" value="Glycosyltransferase_grp1"/>
</dbReference>
<dbReference type="GO" id="GO:0016757">
    <property type="term" value="F:glycosyltransferase activity"/>
    <property type="evidence" value="ECO:0007669"/>
    <property type="project" value="InterPro"/>
</dbReference>
<dbReference type="PANTHER" id="PTHR45947:SF3">
    <property type="entry name" value="SULFOQUINOVOSYL TRANSFERASE SQD2"/>
    <property type="match status" value="1"/>
</dbReference>
<dbReference type="HOGENOM" id="CLU_009583_0_3_0"/>
<dbReference type="Pfam" id="PF13439">
    <property type="entry name" value="Glyco_transf_4"/>
    <property type="match status" value="1"/>
</dbReference>
<feature type="domain" description="Glycosyltransferase subfamily 4-like N-terminal" evidence="2">
    <location>
        <begin position="13"/>
        <end position="154"/>
    </location>
</feature>
<reference evidence="3 4" key="1">
    <citation type="journal article" date="2010" name="Stand. Genomic Sci.">
        <title>Complete genome sequence of Aminobacterium colombiense type strain (ALA-1).</title>
        <authorList>
            <person name="Chertkov O."/>
            <person name="Sikorski J."/>
            <person name="Brambilla E."/>
            <person name="Lapidus A."/>
            <person name="Copeland A."/>
            <person name="Glavina Del Rio T."/>
            <person name="Nolan M."/>
            <person name="Lucas S."/>
            <person name="Tice H."/>
            <person name="Cheng J.F."/>
            <person name="Han C."/>
            <person name="Detter J.C."/>
            <person name="Bruce D."/>
            <person name="Tapia R."/>
            <person name="Goodwin L."/>
            <person name="Pitluck S."/>
            <person name="Liolios K."/>
            <person name="Ivanova N."/>
            <person name="Mavromatis K."/>
            <person name="Ovchinnikova G."/>
            <person name="Pati A."/>
            <person name="Chen A."/>
            <person name="Palaniappan K."/>
            <person name="Land M."/>
            <person name="Hauser L."/>
            <person name="Chang Y.J."/>
            <person name="Jeffries C.D."/>
            <person name="Spring S."/>
            <person name="Rohde M."/>
            <person name="Goker M."/>
            <person name="Bristow J."/>
            <person name="Eisen J.A."/>
            <person name="Markowitz V."/>
            <person name="Hugenholtz P."/>
            <person name="Kyrpides N.C."/>
            <person name="Klenk H.P."/>
        </authorList>
    </citation>
    <scope>NUCLEOTIDE SEQUENCE [LARGE SCALE GENOMIC DNA]</scope>
    <source>
        <strain evidence="4">DSM 12261 / ALA-1</strain>
    </source>
</reference>
<dbReference type="PANTHER" id="PTHR45947">
    <property type="entry name" value="SULFOQUINOVOSYL TRANSFERASE SQD2"/>
    <property type="match status" value="1"/>
</dbReference>
<dbReference type="RefSeq" id="WP_013048868.1">
    <property type="nucleotide sequence ID" value="NC_014011.1"/>
</dbReference>
<gene>
    <name evidence="3" type="ordered locus">Amico_1488</name>
</gene>
<dbReference type="Proteomes" id="UP000002366">
    <property type="component" value="Chromosome"/>
</dbReference>
<evidence type="ECO:0000259" key="1">
    <source>
        <dbReference type="Pfam" id="PF00534"/>
    </source>
</evidence>
<keyword evidence="3" id="KW-0808">Transferase</keyword>
<dbReference type="InterPro" id="IPR028098">
    <property type="entry name" value="Glyco_trans_4-like_N"/>
</dbReference>
<name>D5EGC3_AMICL</name>
<feature type="domain" description="Glycosyl transferase family 1" evidence="1">
    <location>
        <begin position="161"/>
        <end position="312"/>
    </location>
</feature>
<evidence type="ECO:0000313" key="3">
    <source>
        <dbReference type="EMBL" id="ADE57605.1"/>
    </source>
</evidence>
<protein>
    <submittedName>
        <fullName evidence="3">Glycosyl transferase group 1</fullName>
    </submittedName>
</protein>
<dbReference type="SUPFAM" id="SSF53756">
    <property type="entry name" value="UDP-Glycosyltransferase/glycogen phosphorylase"/>
    <property type="match status" value="1"/>
</dbReference>
<organism evidence="3 4">
    <name type="scientific">Aminobacterium colombiense (strain DSM 12261 / ALA-1)</name>
    <dbReference type="NCBI Taxonomy" id="572547"/>
    <lineage>
        <taxon>Bacteria</taxon>
        <taxon>Thermotogati</taxon>
        <taxon>Synergistota</taxon>
        <taxon>Synergistia</taxon>
        <taxon>Synergistales</taxon>
        <taxon>Aminobacteriaceae</taxon>
        <taxon>Aminobacterium</taxon>
    </lineage>
</organism>
<keyword evidence="4" id="KW-1185">Reference proteome</keyword>
<dbReference type="AlphaFoldDB" id="D5EGC3"/>